<dbReference type="EMBL" id="JACCCW010000001">
    <property type="protein sequence ID" value="NYF77735.1"/>
    <property type="molecule type" value="Genomic_DNA"/>
</dbReference>
<protein>
    <submittedName>
        <fullName evidence="1">Uncharacterized protein</fullName>
    </submittedName>
</protein>
<name>A0A7Y9PD45_9BACT</name>
<dbReference type="Proteomes" id="UP000589520">
    <property type="component" value="Unassembled WGS sequence"/>
</dbReference>
<dbReference type="AlphaFoldDB" id="A0A7Y9PD45"/>
<comment type="caution">
    <text evidence="1">The sequence shown here is derived from an EMBL/GenBank/DDBJ whole genome shotgun (WGS) entry which is preliminary data.</text>
</comment>
<reference evidence="1 2" key="1">
    <citation type="submission" date="2020-07" db="EMBL/GenBank/DDBJ databases">
        <title>Genomic Encyclopedia of Type Strains, Phase IV (KMG-V): Genome sequencing to study the core and pangenomes of soil and plant-associated prokaryotes.</title>
        <authorList>
            <person name="Whitman W."/>
        </authorList>
    </citation>
    <scope>NUCLEOTIDE SEQUENCE [LARGE SCALE GENOMIC DNA]</scope>
    <source>
        <strain evidence="1 2">X4EP2</strain>
    </source>
</reference>
<sequence>MRINPMKLRLEGFVQVVKLTAAKKVRLKWKPTQRGGG</sequence>
<evidence type="ECO:0000313" key="1">
    <source>
        <dbReference type="EMBL" id="NYF77735.1"/>
    </source>
</evidence>
<accession>A0A7Y9PD45</accession>
<organism evidence="1 2">
    <name type="scientific">Granulicella arctica</name>
    <dbReference type="NCBI Taxonomy" id="940613"/>
    <lineage>
        <taxon>Bacteria</taxon>
        <taxon>Pseudomonadati</taxon>
        <taxon>Acidobacteriota</taxon>
        <taxon>Terriglobia</taxon>
        <taxon>Terriglobales</taxon>
        <taxon>Acidobacteriaceae</taxon>
        <taxon>Granulicella</taxon>
    </lineage>
</organism>
<evidence type="ECO:0000313" key="2">
    <source>
        <dbReference type="Proteomes" id="UP000589520"/>
    </source>
</evidence>
<proteinExistence type="predicted"/>
<gene>
    <name evidence="1" type="ORF">HDF17_000022</name>
</gene>
<keyword evidence="2" id="KW-1185">Reference proteome</keyword>